<feature type="transmembrane region" description="Helical" evidence="7">
    <location>
        <begin position="20"/>
        <end position="46"/>
    </location>
</feature>
<dbReference type="InterPro" id="IPR045584">
    <property type="entry name" value="Pilin-like"/>
</dbReference>
<comment type="caution">
    <text evidence="9">The sequence shown here is derived from an EMBL/GenBank/DDBJ whole genome shotgun (WGS) entry which is preliminary data.</text>
</comment>
<dbReference type="PANTHER" id="PTHR30093">
    <property type="entry name" value="GENERAL SECRETION PATHWAY PROTEIN G"/>
    <property type="match status" value="1"/>
</dbReference>
<dbReference type="Pfam" id="PF07963">
    <property type="entry name" value="N_methyl"/>
    <property type="match status" value="1"/>
</dbReference>
<evidence type="ECO:0000256" key="4">
    <source>
        <dbReference type="ARBA" id="ARBA00022989"/>
    </source>
</evidence>
<dbReference type="EMBL" id="LBVW01000015">
    <property type="protein sequence ID" value="KKQ93249.1"/>
    <property type="molecule type" value="Genomic_DNA"/>
</dbReference>
<keyword evidence="2" id="KW-0488">Methylation</keyword>
<feature type="domain" description="Type II secretion system protein GspG C-terminal" evidence="8">
    <location>
        <begin position="46"/>
        <end position="125"/>
    </location>
</feature>
<dbReference type="Proteomes" id="UP000034932">
    <property type="component" value="Unassembled WGS sequence"/>
</dbReference>
<evidence type="ECO:0000256" key="6">
    <source>
        <dbReference type="SAM" id="MobiDB-lite"/>
    </source>
</evidence>
<organism evidence="9 10">
    <name type="scientific">Candidatus Woesebacteria bacterium GW2011_GWB1_39_10b</name>
    <dbReference type="NCBI Taxonomy" id="1618573"/>
    <lineage>
        <taxon>Bacteria</taxon>
        <taxon>Candidatus Woeseibacteriota</taxon>
    </lineage>
</organism>
<dbReference type="Gene3D" id="3.30.700.10">
    <property type="entry name" value="Glycoprotein, Type 4 Pilin"/>
    <property type="match status" value="1"/>
</dbReference>
<dbReference type="NCBIfam" id="TIGR02532">
    <property type="entry name" value="IV_pilin_GFxxxE"/>
    <property type="match status" value="1"/>
</dbReference>
<proteinExistence type="predicted"/>
<comment type="subcellular location">
    <subcellularLocation>
        <location evidence="1">Membrane</location>
        <topology evidence="1">Single-pass membrane protein</topology>
    </subcellularLocation>
</comment>
<evidence type="ECO:0000313" key="10">
    <source>
        <dbReference type="Proteomes" id="UP000034932"/>
    </source>
</evidence>
<evidence type="ECO:0000313" key="9">
    <source>
        <dbReference type="EMBL" id="KKQ93249.1"/>
    </source>
</evidence>
<evidence type="ECO:0000256" key="1">
    <source>
        <dbReference type="ARBA" id="ARBA00004167"/>
    </source>
</evidence>
<evidence type="ECO:0000259" key="8">
    <source>
        <dbReference type="Pfam" id="PF08334"/>
    </source>
</evidence>
<gene>
    <name evidence="9" type="ORF">UT19_C0015G0010</name>
</gene>
<dbReference type="Pfam" id="PF08334">
    <property type="entry name" value="T2SSG"/>
    <property type="match status" value="1"/>
</dbReference>
<evidence type="ECO:0000256" key="2">
    <source>
        <dbReference type="ARBA" id="ARBA00022481"/>
    </source>
</evidence>
<dbReference type="InterPro" id="IPR012902">
    <property type="entry name" value="N_methyl_site"/>
</dbReference>
<evidence type="ECO:0000256" key="7">
    <source>
        <dbReference type="SAM" id="Phobius"/>
    </source>
</evidence>
<evidence type="ECO:0000256" key="5">
    <source>
        <dbReference type="ARBA" id="ARBA00023136"/>
    </source>
</evidence>
<dbReference type="InterPro" id="IPR013545">
    <property type="entry name" value="T2SS_protein-GspG_C"/>
</dbReference>
<keyword evidence="3 7" id="KW-0812">Transmembrane</keyword>
<dbReference type="PANTHER" id="PTHR30093:SF44">
    <property type="entry name" value="TYPE II SECRETION SYSTEM CORE PROTEIN G"/>
    <property type="match status" value="1"/>
</dbReference>
<feature type="region of interest" description="Disordered" evidence="6">
    <location>
        <begin position="132"/>
        <end position="154"/>
    </location>
</feature>
<dbReference type="GO" id="GO:0015627">
    <property type="term" value="C:type II protein secretion system complex"/>
    <property type="evidence" value="ECO:0007669"/>
    <property type="project" value="InterPro"/>
</dbReference>
<dbReference type="STRING" id="1618573.UT19_C0015G0010"/>
<dbReference type="GO" id="GO:0015628">
    <property type="term" value="P:protein secretion by the type II secretion system"/>
    <property type="evidence" value="ECO:0007669"/>
    <property type="project" value="InterPro"/>
</dbReference>
<keyword evidence="4 7" id="KW-1133">Transmembrane helix</keyword>
<accession>A0A0G0P552</accession>
<dbReference type="AlphaFoldDB" id="A0A0G0P552"/>
<name>A0A0G0P552_9BACT</name>
<dbReference type="PRINTS" id="PR00813">
    <property type="entry name" value="BCTERIALGSPG"/>
</dbReference>
<protein>
    <submittedName>
        <fullName evidence="9">Fimbrial protein pilin</fullName>
    </submittedName>
</protein>
<evidence type="ECO:0000256" key="3">
    <source>
        <dbReference type="ARBA" id="ARBA00022692"/>
    </source>
</evidence>
<dbReference type="GO" id="GO:0016020">
    <property type="term" value="C:membrane"/>
    <property type="evidence" value="ECO:0007669"/>
    <property type="project" value="UniProtKB-SubCell"/>
</dbReference>
<sequence length="154" mass="16332">MRTKSKLTTNCQLSTANSGFTIIELLIVMVIIAILAGLSIFAMSGARESARDARRKADLEQIRSGLEIYKADCNNYPASLPAVGISLTASCPTANTYIQSMPADPSTNAGYCYNQLTGVTYELCTNLEDNPTSPSACAGCDSGSDTGDYKVKNP</sequence>
<keyword evidence="5 7" id="KW-0472">Membrane</keyword>
<reference evidence="9 10" key="1">
    <citation type="journal article" date="2015" name="Nature">
        <title>rRNA introns, odd ribosomes, and small enigmatic genomes across a large radiation of phyla.</title>
        <authorList>
            <person name="Brown C.T."/>
            <person name="Hug L.A."/>
            <person name="Thomas B.C."/>
            <person name="Sharon I."/>
            <person name="Castelle C.J."/>
            <person name="Singh A."/>
            <person name="Wilkins M.J."/>
            <person name="Williams K.H."/>
            <person name="Banfield J.F."/>
        </authorList>
    </citation>
    <scope>NUCLEOTIDE SEQUENCE [LARGE SCALE GENOMIC DNA]</scope>
</reference>
<dbReference type="SUPFAM" id="SSF54523">
    <property type="entry name" value="Pili subunits"/>
    <property type="match status" value="1"/>
</dbReference>
<dbReference type="InterPro" id="IPR000983">
    <property type="entry name" value="Bac_GSPG_pilin"/>
</dbReference>